<dbReference type="Gene3D" id="3.30.9.10">
    <property type="entry name" value="D-Amino Acid Oxidase, subunit A, domain 2"/>
    <property type="match status" value="1"/>
</dbReference>
<dbReference type="Pfam" id="PF01494">
    <property type="entry name" value="FAD_binding_3"/>
    <property type="match status" value="1"/>
</dbReference>
<keyword evidence="1" id="KW-0285">Flavoprotein</keyword>
<evidence type="ECO:0000256" key="3">
    <source>
        <dbReference type="ARBA" id="ARBA00023002"/>
    </source>
</evidence>
<name>A0A1L7XHE3_9HELO</name>
<keyword evidence="6" id="KW-1185">Reference proteome</keyword>
<dbReference type="Pfam" id="PF21274">
    <property type="entry name" value="Rng_hyd_C"/>
    <property type="match status" value="1"/>
</dbReference>
<proteinExistence type="predicted"/>
<dbReference type="Gene3D" id="3.40.30.120">
    <property type="match status" value="1"/>
</dbReference>
<dbReference type="STRING" id="576137.A0A1L7XHE3"/>
<dbReference type="Gene3D" id="3.50.50.60">
    <property type="entry name" value="FAD/NAD(P)-binding domain"/>
    <property type="match status" value="1"/>
</dbReference>
<dbReference type="InterPro" id="IPR002938">
    <property type="entry name" value="FAD-bd"/>
</dbReference>
<protein>
    <recommendedName>
        <fullName evidence="4">FAD-binding domain-containing protein</fullName>
    </recommendedName>
</protein>
<dbReference type="EMBL" id="FJOG01000026">
    <property type="protein sequence ID" value="CZR64451.1"/>
    <property type="molecule type" value="Genomic_DNA"/>
</dbReference>
<organism evidence="5 6">
    <name type="scientific">Phialocephala subalpina</name>
    <dbReference type="NCBI Taxonomy" id="576137"/>
    <lineage>
        <taxon>Eukaryota</taxon>
        <taxon>Fungi</taxon>
        <taxon>Dikarya</taxon>
        <taxon>Ascomycota</taxon>
        <taxon>Pezizomycotina</taxon>
        <taxon>Leotiomycetes</taxon>
        <taxon>Helotiales</taxon>
        <taxon>Mollisiaceae</taxon>
        <taxon>Phialocephala</taxon>
        <taxon>Phialocephala fortinii species complex</taxon>
    </lineage>
</organism>
<evidence type="ECO:0000313" key="5">
    <source>
        <dbReference type="EMBL" id="CZR64451.1"/>
    </source>
</evidence>
<gene>
    <name evidence="5" type="ORF">PAC_14349</name>
</gene>
<dbReference type="OrthoDB" id="2690153at2759"/>
<evidence type="ECO:0000259" key="4">
    <source>
        <dbReference type="Pfam" id="PF01494"/>
    </source>
</evidence>
<dbReference type="Proteomes" id="UP000184330">
    <property type="component" value="Unassembled WGS sequence"/>
</dbReference>
<dbReference type="InterPro" id="IPR036188">
    <property type="entry name" value="FAD/NAD-bd_sf"/>
</dbReference>
<dbReference type="PANTHER" id="PTHR43004">
    <property type="entry name" value="TRK SYSTEM POTASSIUM UPTAKE PROTEIN"/>
    <property type="match status" value="1"/>
</dbReference>
<accession>A0A1L7XHE3</accession>
<dbReference type="InterPro" id="IPR050641">
    <property type="entry name" value="RIFMO-like"/>
</dbReference>
<dbReference type="GO" id="GO:0071949">
    <property type="term" value="F:FAD binding"/>
    <property type="evidence" value="ECO:0007669"/>
    <property type="project" value="InterPro"/>
</dbReference>
<evidence type="ECO:0000256" key="1">
    <source>
        <dbReference type="ARBA" id="ARBA00022630"/>
    </source>
</evidence>
<dbReference type="AlphaFoldDB" id="A0A1L7XHE3"/>
<dbReference type="SUPFAM" id="SSF51905">
    <property type="entry name" value="FAD/NAD(P)-binding domain"/>
    <property type="match status" value="1"/>
</dbReference>
<evidence type="ECO:0000313" key="6">
    <source>
        <dbReference type="Proteomes" id="UP000184330"/>
    </source>
</evidence>
<keyword evidence="2" id="KW-0274">FAD</keyword>
<dbReference type="PRINTS" id="PR00420">
    <property type="entry name" value="RNGMNOXGNASE"/>
</dbReference>
<evidence type="ECO:0000256" key="2">
    <source>
        <dbReference type="ARBA" id="ARBA00022827"/>
    </source>
</evidence>
<sequence length="269" mass="30137">MDGDYPNGKAMDGWTFILFPKPGVERPKPSKEEHLAQVKNFIGDDTIPAKILDISQWTINEIVAEEYSRDNVFCLGDAVHRHPPFNGLGSNSRTKDAFNLAWKIANVLKGYASSNLLSTFSIEPQPVSQSIITRANTSFREHSRIWEVLMYPEELSDRFYTGPGVYAADEPVPFALEGHAAEDPVLHYMPSTYPGKRLPHVWLNKRCPVDVISTVDLAGKGRFTLLTGIRGETWKLAAVIVGKELNIEIRAYSIGVGQDWVDVYSDWEA</sequence>
<dbReference type="GO" id="GO:0016709">
    <property type="term" value="F:oxidoreductase activity, acting on paired donors, with incorporation or reduction of molecular oxygen, NAD(P)H as one donor, and incorporation of one atom of oxygen"/>
    <property type="evidence" value="ECO:0007669"/>
    <property type="project" value="UniProtKB-ARBA"/>
</dbReference>
<reference evidence="5 6" key="1">
    <citation type="submission" date="2016-03" db="EMBL/GenBank/DDBJ databases">
        <authorList>
            <person name="Ploux O."/>
        </authorList>
    </citation>
    <scope>NUCLEOTIDE SEQUENCE [LARGE SCALE GENOMIC DNA]</scope>
    <source>
        <strain evidence="5 6">UAMH 11012</strain>
    </source>
</reference>
<dbReference type="PANTHER" id="PTHR43004:SF8">
    <property type="entry name" value="FAD-BINDING DOMAIN-CONTAINING PROTEIN-RELATED"/>
    <property type="match status" value="1"/>
</dbReference>
<feature type="domain" description="FAD-binding" evidence="4">
    <location>
        <begin position="15"/>
        <end position="134"/>
    </location>
</feature>
<keyword evidence="3" id="KW-0560">Oxidoreductase</keyword>